<dbReference type="AlphaFoldDB" id="A0A2W2BMX7"/>
<evidence type="ECO:0000313" key="1">
    <source>
        <dbReference type="EMBL" id="PZF86640.1"/>
    </source>
</evidence>
<dbReference type="RefSeq" id="WP_158563838.1">
    <property type="nucleotide sequence ID" value="NZ_POTW01000001.1"/>
</dbReference>
<proteinExistence type="predicted"/>
<dbReference type="EMBL" id="POTW01000001">
    <property type="protein sequence ID" value="PZF86640.1"/>
    <property type="molecule type" value="Genomic_DNA"/>
</dbReference>
<evidence type="ECO:0000313" key="2">
    <source>
        <dbReference type="Proteomes" id="UP000248764"/>
    </source>
</evidence>
<reference evidence="1 2" key="1">
    <citation type="submission" date="2018-01" db="EMBL/GenBank/DDBJ databases">
        <title>Draft genome sequence of Jiangella sp. GTF31.</title>
        <authorList>
            <person name="Sahin N."/>
            <person name="Ay H."/>
            <person name="Saygin H."/>
        </authorList>
    </citation>
    <scope>NUCLEOTIDE SEQUENCE [LARGE SCALE GENOMIC DNA]</scope>
    <source>
        <strain evidence="1 2">GTF31</strain>
    </source>
</reference>
<organism evidence="1 2">
    <name type="scientific">Jiangella anatolica</name>
    <dbReference type="NCBI Taxonomy" id="2670374"/>
    <lineage>
        <taxon>Bacteria</taxon>
        <taxon>Bacillati</taxon>
        <taxon>Actinomycetota</taxon>
        <taxon>Actinomycetes</taxon>
        <taxon>Jiangellales</taxon>
        <taxon>Jiangellaceae</taxon>
        <taxon>Jiangella</taxon>
    </lineage>
</organism>
<accession>A0A2W2BMX7</accession>
<name>A0A2W2BMX7_9ACTN</name>
<dbReference type="Proteomes" id="UP000248764">
    <property type="component" value="Unassembled WGS sequence"/>
</dbReference>
<sequence>MSAARITGAVRRDETIARLTLYSNPFHVTWAADGRQLVSTSDGVGLTDPPRAFHANVYEVIGDPPALTFAELPGYPDMRLRFRESEYASYWAGSCLAVGDRIYQVLMTTNHPYLNPDLTFWPGFRRIGAKLIYSPDGGRTWHNQDGSHPVVWENWDARSRANMLFFDEDPPGSFASPSFLQMGRGYGANRDGYVYVYFENGDAEPAANELGLLRVPTARVLERDAYEYFAGPAAAGGATWTSDIAARAMVHTFPAGWVSSNDEDGNLPAGWAVNVVHNEPLGVYLMVAQGTGVGADGAWFSKPSYFGIWAGPTPWGPFEQIHEDTAWTPAGDLGSRAFAPQIVPKWIAPDGRSFWLVWADYQYKRDSSTLHNRDADFLVRAGHITDDDEFGRVFLERLAANEARTGFNIQRVDLQVE</sequence>
<keyword evidence="2" id="KW-1185">Reference proteome</keyword>
<comment type="caution">
    <text evidence="1">The sequence shown here is derived from an EMBL/GenBank/DDBJ whole genome shotgun (WGS) entry which is preliminary data.</text>
</comment>
<evidence type="ECO:0008006" key="3">
    <source>
        <dbReference type="Google" id="ProtNLM"/>
    </source>
</evidence>
<protein>
    <recommendedName>
        <fullName evidence="3">DUF4185 domain-containing protein</fullName>
    </recommendedName>
</protein>
<gene>
    <name evidence="1" type="ORF">C1I92_00205</name>
</gene>